<name>A0A1I3M0R8_9BACL</name>
<keyword evidence="1" id="KW-1133">Transmembrane helix</keyword>
<sequence length="106" mass="12418">MKVSYDLLIPFLSIAVALIYILIGVIGFFARDAYNRMKEEQTKQSKDIKNLEEKFVKTKEDISKEYVRKDEFFREINKIDQKIDRIGEHITEIHKIVSAMGGNHRA</sequence>
<keyword evidence="1" id="KW-0812">Transmembrane</keyword>
<keyword evidence="3" id="KW-1185">Reference proteome</keyword>
<dbReference type="STRING" id="1884381.SAMN05518846_101486"/>
<evidence type="ECO:0000313" key="2">
    <source>
        <dbReference type="EMBL" id="SFI90619.1"/>
    </source>
</evidence>
<dbReference type="EMBL" id="FORT01000001">
    <property type="protein sequence ID" value="SFI90619.1"/>
    <property type="molecule type" value="Genomic_DNA"/>
</dbReference>
<gene>
    <name evidence="2" type="ORF">SAMN05518846_101486</name>
</gene>
<evidence type="ECO:0000256" key="1">
    <source>
        <dbReference type="SAM" id="Phobius"/>
    </source>
</evidence>
<keyword evidence="1" id="KW-0472">Membrane</keyword>
<dbReference type="Proteomes" id="UP000198915">
    <property type="component" value="Unassembled WGS sequence"/>
</dbReference>
<organism evidence="2 3">
    <name type="scientific">Brevibacillus centrosporus</name>
    <dbReference type="NCBI Taxonomy" id="54910"/>
    <lineage>
        <taxon>Bacteria</taxon>
        <taxon>Bacillati</taxon>
        <taxon>Bacillota</taxon>
        <taxon>Bacilli</taxon>
        <taxon>Bacillales</taxon>
        <taxon>Paenibacillaceae</taxon>
        <taxon>Brevibacillus</taxon>
    </lineage>
</organism>
<proteinExistence type="predicted"/>
<dbReference type="RefSeq" id="WP_092266354.1">
    <property type="nucleotide sequence ID" value="NZ_FORT01000001.1"/>
</dbReference>
<protein>
    <submittedName>
        <fullName evidence="2">Uncharacterized protein</fullName>
    </submittedName>
</protein>
<accession>A0A1I3M0R8</accession>
<feature type="transmembrane region" description="Helical" evidence="1">
    <location>
        <begin position="7"/>
        <end position="30"/>
    </location>
</feature>
<dbReference type="AlphaFoldDB" id="A0A1I3M0R8"/>
<reference evidence="3" key="1">
    <citation type="submission" date="2016-10" db="EMBL/GenBank/DDBJ databases">
        <authorList>
            <person name="Varghese N."/>
            <person name="Submissions S."/>
        </authorList>
    </citation>
    <scope>NUCLEOTIDE SEQUENCE [LARGE SCALE GENOMIC DNA]</scope>
    <source>
        <strain evidence="3">OK042</strain>
    </source>
</reference>
<evidence type="ECO:0000313" key="3">
    <source>
        <dbReference type="Proteomes" id="UP000198915"/>
    </source>
</evidence>